<sequence length="139" mass="16446">MKEVFELFREVMLMASNMWMVGCKRTRSTKLFQVDMYHQDRSWTEADNEFHCSCVLVYLDKMTIPLSLMLDQSTKAKQPPIREVARTGEILDVAYMSMHAAMLEDCQELVKMSCKYFEDYINMKKLLSNEQDALLDRHR</sequence>
<name>A0ABU6VN63_9FABA</name>
<organism evidence="1 2">
    <name type="scientific">Stylosanthes scabra</name>
    <dbReference type="NCBI Taxonomy" id="79078"/>
    <lineage>
        <taxon>Eukaryota</taxon>
        <taxon>Viridiplantae</taxon>
        <taxon>Streptophyta</taxon>
        <taxon>Embryophyta</taxon>
        <taxon>Tracheophyta</taxon>
        <taxon>Spermatophyta</taxon>
        <taxon>Magnoliopsida</taxon>
        <taxon>eudicotyledons</taxon>
        <taxon>Gunneridae</taxon>
        <taxon>Pentapetalae</taxon>
        <taxon>rosids</taxon>
        <taxon>fabids</taxon>
        <taxon>Fabales</taxon>
        <taxon>Fabaceae</taxon>
        <taxon>Papilionoideae</taxon>
        <taxon>50 kb inversion clade</taxon>
        <taxon>dalbergioids sensu lato</taxon>
        <taxon>Dalbergieae</taxon>
        <taxon>Pterocarpus clade</taxon>
        <taxon>Stylosanthes</taxon>
    </lineage>
</organism>
<evidence type="ECO:0000313" key="1">
    <source>
        <dbReference type="EMBL" id="MED6175042.1"/>
    </source>
</evidence>
<proteinExistence type="predicted"/>
<accession>A0ABU6VN63</accession>
<dbReference type="Proteomes" id="UP001341840">
    <property type="component" value="Unassembled WGS sequence"/>
</dbReference>
<protein>
    <submittedName>
        <fullName evidence="1">Uncharacterized protein</fullName>
    </submittedName>
</protein>
<dbReference type="EMBL" id="JASCZI010151973">
    <property type="protein sequence ID" value="MED6175042.1"/>
    <property type="molecule type" value="Genomic_DNA"/>
</dbReference>
<evidence type="ECO:0000313" key="2">
    <source>
        <dbReference type="Proteomes" id="UP001341840"/>
    </source>
</evidence>
<dbReference type="PROSITE" id="PS51257">
    <property type="entry name" value="PROKAR_LIPOPROTEIN"/>
    <property type="match status" value="1"/>
</dbReference>
<comment type="caution">
    <text evidence="1">The sequence shown here is derived from an EMBL/GenBank/DDBJ whole genome shotgun (WGS) entry which is preliminary data.</text>
</comment>
<gene>
    <name evidence="1" type="ORF">PIB30_074807</name>
</gene>
<keyword evidence="2" id="KW-1185">Reference proteome</keyword>
<reference evidence="1 2" key="1">
    <citation type="journal article" date="2023" name="Plants (Basel)">
        <title>Bridging the Gap: Combining Genomics and Transcriptomics Approaches to Understand Stylosanthes scabra, an Orphan Legume from the Brazilian Caatinga.</title>
        <authorList>
            <person name="Ferreira-Neto J.R.C."/>
            <person name="da Silva M.D."/>
            <person name="Binneck E."/>
            <person name="de Melo N.F."/>
            <person name="da Silva R.H."/>
            <person name="de Melo A.L.T.M."/>
            <person name="Pandolfi V."/>
            <person name="Bustamante F.O."/>
            <person name="Brasileiro-Vidal A.C."/>
            <person name="Benko-Iseppon A.M."/>
        </authorList>
    </citation>
    <scope>NUCLEOTIDE SEQUENCE [LARGE SCALE GENOMIC DNA]</scope>
    <source>
        <tissue evidence="1">Leaves</tissue>
    </source>
</reference>